<evidence type="ECO:0000259" key="2">
    <source>
        <dbReference type="Pfam" id="PF10675"/>
    </source>
</evidence>
<protein>
    <submittedName>
        <fullName evidence="3">DUF2489 domain-containing protein</fullName>
    </submittedName>
</protein>
<proteinExistence type="predicted"/>
<feature type="transmembrane region" description="Helical" evidence="1">
    <location>
        <begin position="6"/>
        <end position="25"/>
    </location>
</feature>
<dbReference type="InterPro" id="IPR019617">
    <property type="entry name" value="DUF2489"/>
</dbReference>
<keyword evidence="4" id="KW-1185">Reference proteome</keyword>
<name>A0A839IS99_9GAMM</name>
<dbReference type="Proteomes" id="UP000565262">
    <property type="component" value="Unassembled WGS sequence"/>
</dbReference>
<evidence type="ECO:0000313" key="4">
    <source>
        <dbReference type="Proteomes" id="UP000565262"/>
    </source>
</evidence>
<evidence type="ECO:0000313" key="3">
    <source>
        <dbReference type="EMBL" id="MBB1487432.1"/>
    </source>
</evidence>
<dbReference type="AlphaFoldDB" id="A0A839IS99"/>
<accession>A0A839IS99</accession>
<dbReference type="Pfam" id="PF10675">
    <property type="entry name" value="DUF2489"/>
    <property type="match status" value="1"/>
</dbReference>
<gene>
    <name evidence="3" type="ORF">H4O21_12520</name>
</gene>
<comment type="caution">
    <text evidence="3">The sequence shown here is derived from an EMBL/GenBank/DDBJ whole genome shotgun (WGS) entry which is preliminary data.</text>
</comment>
<keyword evidence="1" id="KW-0472">Membrane</keyword>
<reference evidence="3 4" key="1">
    <citation type="submission" date="2020-08" db="EMBL/GenBank/DDBJ databases">
        <title>Oceanospirillum sp. nov. isolated from marine sediment.</title>
        <authorList>
            <person name="Ji X."/>
        </authorList>
    </citation>
    <scope>NUCLEOTIDE SEQUENCE [LARGE SCALE GENOMIC DNA]</scope>
    <source>
        <strain evidence="3 4">D5</strain>
    </source>
</reference>
<organism evidence="3 4">
    <name type="scientific">Oceanospirillum sediminis</name>
    <dbReference type="NCBI Taxonomy" id="2760088"/>
    <lineage>
        <taxon>Bacteria</taxon>
        <taxon>Pseudomonadati</taxon>
        <taxon>Pseudomonadota</taxon>
        <taxon>Gammaproteobacteria</taxon>
        <taxon>Oceanospirillales</taxon>
        <taxon>Oceanospirillaceae</taxon>
        <taxon>Oceanospirillum</taxon>
    </lineage>
</organism>
<evidence type="ECO:0000256" key="1">
    <source>
        <dbReference type="SAM" id="Phobius"/>
    </source>
</evidence>
<keyword evidence="1" id="KW-0812">Transmembrane</keyword>
<dbReference type="RefSeq" id="WP_182809213.1">
    <property type="nucleotide sequence ID" value="NZ_JACJFM010000015.1"/>
</dbReference>
<sequence length="148" mass="17062">MESGTAIGLLVIAVVIITALAWYALKLQKEVRTREAEKEAVVLKAREKTLENIHIIARAMLEEQVEIMEGCLRLRVMIDIIEPEWFLLDEAKVFDEIARRGNHLATHQARKELPKQERMKQDVERMSLEAEYQDAALKGAQWLLQQKA</sequence>
<feature type="domain" description="DUF2489" evidence="2">
    <location>
        <begin position="17"/>
        <end position="143"/>
    </location>
</feature>
<dbReference type="EMBL" id="JACJFM010000015">
    <property type="protein sequence ID" value="MBB1487432.1"/>
    <property type="molecule type" value="Genomic_DNA"/>
</dbReference>
<keyword evidence="1" id="KW-1133">Transmembrane helix</keyword>